<dbReference type="EMBL" id="PDLN01000010">
    <property type="protein sequence ID" value="RDW74234.1"/>
    <property type="molecule type" value="Genomic_DNA"/>
</dbReference>
<dbReference type="AlphaFoldDB" id="A0A3D8RK02"/>
<keyword evidence="3" id="KW-1185">Reference proteome</keyword>
<gene>
    <name evidence="2" type="ORF">BP5796_07676</name>
</gene>
<evidence type="ECO:0000313" key="3">
    <source>
        <dbReference type="Proteomes" id="UP000256328"/>
    </source>
</evidence>
<dbReference type="OrthoDB" id="5287295at2759"/>
<reference evidence="2 3" key="1">
    <citation type="journal article" date="2018" name="IMA Fungus">
        <title>IMA Genome-F 9: Draft genome sequence of Annulohypoxylon stygium, Aspergillus mulundensis, Berkeleyomyces basicola (syn. Thielaviopsis basicola), Ceratocystis smalleyi, two Cercospora beticola strains, Coleophoma cylindrospora, Fusarium fracticaudum, Phialophora cf. hyalina, and Morchella septimelata.</title>
        <authorList>
            <person name="Wingfield B.D."/>
            <person name="Bills G.F."/>
            <person name="Dong Y."/>
            <person name="Huang W."/>
            <person name="Nel W.J."/>
            <person name="Swalarsk-Parry B.S."/>
            <person name="Vaghefi N."/>
            <person name="Wilken P.M."/>
            <person name="An Z."/>
            <person name="de Beer Z.W."/>
            <person name="De Vos L."/>
            <person name="Chen L."/>
            <person name="Duong T.A."/>
            <person name="Gao Y."/>
            <person name="Hammerbacher A."/>
            <person name="Kikkert J.R."/>
            <person name="Li Y."/>
            <person name="Li H."/>
            <person name="Li K."/>
            <person name="Li Q."/>
            <person name="Liu X."/>
            <person name="Ma X."/>
            <person name="Naidoo K."/>
            <person name="Pethybridge S.J."/>
            <person name="Sun J."/>
            <person name="Steenkamp E.T."/>
            <person name="van der Nest M.A."/>
            <person name="van Wyk S."/>
            <person name="Wingfield M.J."/>
            <person name="Xiong C."/>
            <person name="Yue Q."/>
            <person name="Zhang X."/>
        </authorList>
    </citation>
    <scope>NUCLEOTIDE SEQUENCE [LARGE SCALE GENOMIC DNA]</scope>
    <source>
        <strain evidence="2 3">BP5796</strain>
    </source>
</reference>
<feature type="transmembrane region" description="Helical" evidence="1">
    <location>
        <begin position="12"/>
        <end position="36"/>
    </location>
</feature>
<feature type="transmembrane region" description="Helical" evidence="1">
    <location>
        <begin position="42"/>
        <end position="61"/>
    </location>
</feature>
<accession>A0A3D8RK02</accession>
<protein>
    <submittedName>
        <fullName evidence="2">Uncharacterized protein</fullName>
    </submittedName>
</protein>
<sequence length="416" mass="46111">MVYPGLTGAAQIISIIVIIYTAICLFLAFLLFYLLLVYERRTSYVLFISLLILTSTLASFIQQIHYLVDWQTVTERQYAAILSGPVRAGASISSGTQGLDLVLFWIQFYSYNADATLDRRALLWNMALDPQAALAGSSAPSHGAGLHPLRAGVPSPADWHCSDFSHRRPNASLRHLLQFLLCAGGSILLIATLWKFQYARKSLNQAAYANSQHGYARSGTFNGREQPDGPAQVNQQAIERAIITRFSIAFTLLSIFEVCNIIFQTRSLRAATQPVVSREEYFSQSSAIATVALFIPGVSCGVVGWAIWGTTKQFLLATQDTFAFILCFSTWRRCLLGGNPRSDNGSDANIRIVRLRDAGASNFQRLDRGRDIKEGIVVARDMELTFFHSSSKERVNEPDIESYPTGHHVVITSSRI</sequence>
<proteinExistence type="predicted"/>
<organism evidence="2 3">
    <name type="scientific">Coleophoma crateriformis</name>
    <dbReference type="NCBI Taxonomy" id="565419"/>
    <lineage>
        <taxon>Eukaryota</taxon>
        <taxon>Fungi</taxon>
        <taxon>Dikarya</taxon>
        <taxon>Ascomycota</taxon>
        <taxon>Pezizomycotina</taxon>
        <taxon>Leotiomycetes</taxon>
        <taxon>Helotiales</taxon>
        <taxon>Dermateaceae</taxon>
        <taxon>Coleophoma</taxon>
    </lineage>
</organism>
<evidence type="ECO:0000256" key="1">
    <source>
        <dbReference type="SAM" id="Phobius"/>
    </source>
</evidence>
<keyword evidence="1" id="KW-1133">Transmembrane helix</keyword>
<keyword evidence="1" id="KW-0812">Transmembrane</keyword>
<comment type="caution">
    <text evidence="2">The sequence shown here is derived from an EMBL/GenBank/DDBJ whole genome shotgun (WGS) entry which is preliminary data.</text>
</comment>
<evidence type="ECO:0000313" key="2">
    <source>
        <dbReference type="EMBL" id="RDW74234.1"/>
    </source>
</evidence>
<keyword evidence="1" id="KW-0472">Membrane</keyword>
<feature type="transmembrane region" description="Helical" evidence="1">
    <location>
        <begin position="287"/>
        <end position="308"/>
    </location>
</feature>
<feature type="transmembrane region" description="Helical" evidence="1">
    <location>
        <begin position="242"/>
        <end position="263"/>
    </location>
</feature>
<name>A0A3D8RK02_9HELO</name>
<feature type="transmembrane region" description="Helical" evidence="1">
    <location>
        <begin position="176"/>
        <end position="194"/>
    </location>
</feature>
<dbReference type="Proteomes" id="UP000256328">
    <property type="component" value="Unassembled WGS sequence"/>
</dbReference>